<organism evidence="1 2">
    <name type="scientific">Desulfurobacterium atlanticum</name>
    <dbReference type="NCBI Taxonomy" id="240169"/>
    <lineage>
        <taxon>Bacteria</taxon>
        <taxon>Pseudomonadati</taxon>
        <taxon>Aquificota</taxon>
        <taxon>Aquificia</taxon>
        <taxon>Desulfurobacteriales</taxon>
        <taxon>Desulfurobacteriaceae</taxon>
        <taxon>Desulfurobacterium</taxon>
    </lineage>
</organism>
<gene>
    <name evidence="1" type="ORF">SAMN06265340_10582</name>
</gene>
<dbReference type="RefSeq" id="WP_089322971.1">
    <property type="nucleotide sequence ID" value="NZ_FZOB01000005.1"/>
</dbReference>
<dbReference type="OrthoDB" id="12996at2"/>
<dbReference type="AlphaFoldDB" id="A0A238YWV3"/>
<dbReference type="EMBL" id="FZOB01000005">
    <property type="protein sequence ID" value="SNR75756.1"/>
    <property type="molecule type" value="Genomic_DNA"/>
</dbReference>
<protein>
    <submittedName>
        <fullName evidence="1">Uncharacterized protein</fullName>
    </submittedName>
</protein>
<proteinExistence type="predicted"/>
<accession>A0A238YWV3</accession>
<evidence type="ECO:0000313" key="1">
    <source>
        <dbReference type="EMBL" id="SNR75756.1"/>
    </source>
</evidence>
<sequence length="199" mass="23483">MLILEKVLFLALKAFHPWEIIIKFSDAEATLYIENKMVIAAEYKENETSLKDFEAFKKIVEKRMEIEKLDIIPLSKSVENRMSCDVHCVMKILEEAEISKPKEKSWIEEFLLNLLSLDTNWIVNLHGTTFKGKLYLYNRKYVDAYFVDKISKKTLTGKEAFERLVENREQIKSTELQPLKEKPQEKFSINFIELLNILK</sequence>
<evidence type="ECO:0000313" key="2">
    <source>
        <dbReference type="Proteomes" id="UP000198405"/>
    </source>
</evidence>
<dbReference type="Proteomes" id="UP000198405">
    <property type="component" value="Unassembled WGS sequence"/>
</dbReference>
<name>A0A238YWV3_9BACT</name>
<keyword evidence="2" id="KW-1185">Reference proteome</keyword>
<reference evidence="2" key="1">
    <citation type="submission" date="2017-06" db="EMBL/GenBank/DDBJ databases">
        <authorList>
            <person name="Varghese N."/>
            <person name="Submissions S."/>
        </authorList>
    </citation>
    <scope>NUCLEOTIDE SEQUENCE [LARGE SCALE GENOMIC DNA]</scope>
    <source>
        <strain evidence="2">DSM 15668</strain>
    </source>
</reference>